<dbReference type="AlphaFoldDB" id="A0A7C4Z4L0"/>
<dbReference type="EMBL" id="DRPZ01000069">
    <property type="protein sequence ID" value="HGY08913.1"/>
    <property type="molecule type" value="Genomic_DNA"/>
</dbReference>
<gene>
    <name evidence="1" type="ORF">ENK37_02505</name>
</gene>
<protein>
    <recommendedName>
        <fullName evidence="2">Lipoprotein</fullName>
    </recommendedName>
</protein>
<name>A0A7C4Z4L0_9DEIN</name>
<dbReference type="PROSITE" id="PS51257">
    <property type="entry name" value="PROKAR_LIPOPROTEIN"/>
    <property type="match status" value="1"/>
</dbReference>
<reference evidence="1" key="1">
    <citation type="journal article" date="2020" name="mSystems">
        <title>Genome- and Community-Level Interaction Insights into Carbon Utilization and Element Cycling Functions of Hydrothermarchaeota in Hydrothermal Sediment.</title>
        <authorList>
            <person name="Zhou Z."/>
            <person name="Liu Y."/>
            <person name="Xu W."/>
            <person name="Pan J."/>
            <person name="Luo Z.H."/>
            <person name="Li M."/>
        </authorList>
    </citation>
    <scope>NUCLEOTIDE SEQUENCE [LARGE SCALE GENOMIC DNA]</scope>
    <source>
        <strain evidence="1">HyVt-570</strain>
    </source>
</reference>
<proteinExistence type="predicted"/>
<organism evidence="1">
    <name type="scientific">Oceanithermus profundus</name>
    <dbReference type="NCBI Taxonomy" id="187137"/>
    <lineage>
        <taxon>Bacteria</taxon>
        <taxon>Thermotogati</taxon>
        <taxon>Deinococcota</taxon>
        <taxon>Deinococci</taxon>
        <taxon>Thermales</taxon>
        <taxon>Thermaceae</taxon>
        <taxon>Oceanithermus</taxon>
    </lineage>
</organism>
<accession>A0A7C4Z4L0</accession>
<dbReference type="Proteomes" id="UP000885759">
    <property type="component" value="Unassembled WGS sequence"/>
</dbReference>
<evidence type="ECO:0008006" key="2">
    <source>
        <dbReference type="Google" id="ProtNLM"/>
    </source>
</evidence>
<sequence length="280" mass="32167">MKHFFFFIALVLVVSGCKQNPRPEERVPMNQGYEPRAALVEMPPARVRGLLLRAADSFPAPDYFDKLPTFVRKRLPERLNPREVTLGEPVRAVSLMASNPQELRRWSQHWAATQHRRQPRIGKEAWTSWAELSLRRSEGDHYVLPLRYREQKIAEVWVPASEVVEVPMEGTPSEELVTSLSYYRVIPEVRELMNPRVALVRSGLRLDRGRAGDEGAYPRLYWRGASRGLELVYAVPTPEGWRFVSAHAGRLRQYASKKPRSRAPTYAFQGEPIELVEVSP</sequence>
<evidence type="ECO:0000313" key="1">
    <source>
        <dbReference type="EMBL" id="HGY08913.1"/>
    </source>
</evidence>
<comment type="caution">
    <text evidence="1">The sequence shown here is derived from an EMBL/GenBank/DDBJ whole genome shotgun (WGS) entry which is preliminary data.</text>
</comment>